<dbReference type="GO" id="GO:0016020">
    <property type="term" value="C:membrane"/>
    <property type="evidence" value="ECO:0007669"/>
    <property type="project" value="InterPro"/>
</dbReference>
<keyword evidence="3" id="KW-1185">Reference proteome</keyword>
<accession>A0A6I4T4L1</accession>
<dbReference type="OrthoDB" id="110167at2"/>
<dbReference type="AlphaFoldDB" id="A0A6I4T4L1"/>
<evidence type="ECO:0000313" key="3">
    <source>
        <dbReference type="Proteomes" id="UP000438476"/>
    </source>
</evidence>
<feature type="domain" description="Cupin type-2" evidence="1">
    <location>
        <begin position="26"/>
        <end position="83"/>
    </location>
</feature>
<dbReference type="Gene3D" id="2.60.120.10">
    <property type="entry name" value="Jelly Rolls"/>
    <property type="match status" value="1"/>
</dbReference>
<dbReference type="InterPro" id="IPR013096">
    <property type="entry name" value="Cupin_2"/>
</dbReference>
<sequence length="233" mass="25199">MMWNDRRVGAIELASCAGNALPDLRHHFHENAQLCLVQSGKRRAETRFGIVEVTAGECLYLPAGLPHRFTDSASAEGRCLNVYAPLDLGSYPHCLPAARLRPLVQSLALSESSLAGSERPGTQGTGPENDSLPIQALACAAGVSREHFSRTFVQQHGLPRIAIASCAASKVRVKRSLGDIRWQMSPPTASDLSFEIARRFGEESISIPFPQRDLHVKSMLAGYGPQPSSIGEV</sequence>
<dbReference type="InterPro" id="IPR011051">
    <property type="entry name" value="RmlC_Cupin_sf"/>
</dbReference>
<dbReference type="SUPFAM" id="SSF51182">
    <property type="entry name" value="RmlC-like cupins"/>
    <property type="match status" value="1"/>
</dbReference>
<reference evidence="2 3" key="1">
    <citation type="submission" date="2019-12" db="EMBL/GenBank/DDBJ databases">
        <title>Genomic-based taxomic classification of the family Erythrobacteraceae.</title>
        <authorList>
            <person name="Xu L."/>
        </authorList>
    </citation>
    <scope>NUCLEOTIDE SEQUENCE [LARGE SCALE GENOMIC DNA]</scope>
    <source>
        <strain evidence="2 3">LMG 29518</strain>
    </source>
</reference>
<name>A0A6I4T4L1_9SPHN</name>
<dbReference type="Pfam" id="PF07883">
    <property type="entry name" value="Cupin_2"/>
    <property type="match status" value="1"/>
</dbReference>
<evidence type="ECO:0000313" key="2">
    <source>
        <dbReference type="EMBL" id="MXO64565.1"/>
    </source>
</evidence>
<comment type="caution">
    <text evidence="2">The sequence shown here is derived from an EMBL/GenBank/DDBJ whole genome shotgun (WGS) entry which is preliminary data.</text>
</comment>
<evidence type="ECO:0000259" key="1">
    <source>
        <dbReference type="Pfam" id="PF07883"/>
    </source>
</evidence>
<proteinExistence type="predicted"/>
<organism evidence="2 3">
    <name type="scientific">Altericroceibacterium endophyticum</name>
    <dbReference type="NCBI Taxonomy" id="1808508"/>
    <lineage>
        <taxon>Bacteria</taxon>
        <taxon>Pseudomonadati</taxon>
        <taxon>Pseudomonadota</taxon>
        <taxon>Alphaproteobacteria</taxon>
        <taxon>Sphingomonadales</taxon>
        <taxon>Erythrobacteraceae</taxon>
        <taxon>Altericroceibacterium</taxon>
    </lineage>
</organism>
<dbReference type="InterPro" id="IPR011066">
    <property type="entry name" value="MscS_channel_C_sf"/>
</dbReference>
<protein>
    <recommendedName>
        <fullName evidence="1">Cupin type-2 domain-containing protein</fullName>
    </recommendedName>
</protein>
<dbReference type="EMBL" id="WTYT01000001">
    <property type="protein sequence ID" value="MXO64565.1"/>
    <property type="molecule type" value="Genomic_DNA"/>
</dbReference>
<dbReference type="Proteomes" id="UP000438476">
    <property type="component" value="Unassembled WGS sequence"/>
</dbReference>
<gene>
    <name evidence="2" type="ORF">GRI91_02185</name>
</gene>
<dbReference type="InterPro" id="IPR014710">
    <property type="entry name" value="RmlC-like_jellyroll"/>
</dbReference>
<dbReference type="SUPFAM" id="SSF82689">
    <property type="entry name" value="Mechanosensitive channel protein MscS (YggB), C-terminal domain"/>
    <property type="match status" value="1"/>
</dbReference>